<dbReference type="PANTHER" id="PTHR38657">
    <property type="entry name" value="SLR1343 PROTEIN"/>
    <property type="match status" value="1"/>
</dbReference>
<dbReference type="Gene3D" id="3.40.50.620">
    <property type="entry name" value="HUPs"/>
    <property type="match status" value="1"/>
</dbReference>
<dbReference type="InterPro" id="IPR036134">
    <property type="entry name" value="Crypto/Photolyase_FAD-like_sf"/>
</dbReference>
<reference evidence="1" key="1">
    <citation type="journal article" date="2020" name="Nature">
        <title>Giant virus diversity and host interactions through global metagenomics.</title>
        <authorList>
            <person name="Schulz F."/>
            <person name="Roux S."/>
            <person name="Paez-Espino D."/>
            <person name="Jungbluth S."/>
            <person name="Walsh D.A."/>
            <person name="Denef V.J."/>
            <person name="McMahon K.D."/>
            <person name="Konstantinidis K.T."/>
            <person name="Eloe-Fadrosh E.A."/>
            <person name="Kyrpides N.C."/>
            <person name="Woyke T."/>
        </authorList>
    </citation>
    <scope>NUCLEOTIDE SEQUENCE</scope>
    <source>
        <strain evidence="1">GVMAG-M-3300010160-26</strain>
    </source>
</reference>
<organism evidence="1">
    <name type="scientific">viral metagenome</name>
    <dbReference type="NCBI Taxonomy" id="1070528"/>
    <lineage>
        <taxon>unclassified sequences</taxon>
        <taxon>metagenomes</taxon>
        <taxon>organismal metagenomes</taxon>
    </lineage>
</organism>
<evidence type="ECO:0000313" key="1">
    <source>
        <dbReference type="EMBL" id="QHS89571.1"/>
    </source>
</evidence>
<dbReference type="Gene3D" id="1.10.579.10">
    <property type="entry name" value="DNA Cyclobutane Dipyrimidine Photolyase, subunit A, domain 3"/>
    <property type="match status" value="1"/>
</dbReference>
<accession>A0A6C0BCU3</accession>
<proteinExistence type="predicted"/>
<name>A0A6C0BCU3_9ZZZZ</name>
<dbReference type="AlphaFoldDB" id="A0A6C0BCU3"/>
<dbReference type="InterPro" id="IPR014729">
    <property type="entry name" value="Rossmann-like_a/b/a_fold"/>
</dbReference>
<dbReference type="PANTHER" id="PTHR38657:SF1">
    <property type="entry name" value="SLR1343 PROTEIN"/>
    <property type="match status" value="1"/>
</dbReference>
<sequence>MLILLPIHLGEDISGYDKVVIYEEPLLYNAHKVKCAFLRAIVMASGYKTITEKEVKNLKDATMYDPLDNRIRRKFPNINWIELRNTFMLRESQLERLRAKFQKNIIHGNFFKEVKKEFGIFEDISSKDKENRKKLPRDHKLPIRYIDKNNIDIKKKAIEWAESLEQLGSAQELINLPITHKTALTYFKDFVNKKLEYFGVYEDAILEHDAFIYHSHISFLLNCGLLTPRQVIKLILKSRAPLNSREGFIRQVLGWREYMRFIYRYWGDDLKHRLETLPGNRLDWKKWTTGNTGIYPADVEILKVWQYGWCHHIIRLMIFLNLMKLYKIKPHDIYLWFSRFISLDAYEWVMVSNISAMGYFADKPKFMTREYISSSAYILRMSDYHRGEWCDKWPQVTHNRFRKIE</sequence>
<dbReference type="EMBL" id="MN739114">
    <property type="protein sequence ID" value="QHS89571.1"/>
    <property type="molecule type" value="Genomic_DNA"/>
</dbReference>
<dbReference type="Gene3D" id="1.25.40.80">
    <property type="match status" value="1"/>
</dbReference>
<protein>
    <submittedName>
        <fullName evidence="1">Uncharacterized protein</fullName>
    </submittedName>
</protein>
<dbReference type="SUPFAM" id="SSF48173">
    <property type="entry name" value="Cryptochrome/photolyase FAD-binding domain"/>
    <property type="match status" value="1"/>
</dbReference>
<dbReference type="InterPro" id="IPR052551">
    <property type="entry name" value="UV-DNA_repair_photolyase"/>
</dbReference>